<evidence type="ECO:0000313" key="13">
    <source>
        <dbReference type="EMBL" id="TDN93896.1"/>
    </source>
</evidence>
<dbReference type="GO" id="GO:0050660">
    <property type="term" value="F:flavin adenine dinucleotide binding"/>
    <property type="evidence" value="ECO:0007669"/>
    <property type="project" value="InterPro"/>
</dbReference>
<dbReference type="SMART" id="SM01091">
    <property type="entry name" value="CorC_HlyC"/>
    <property type="match status" value="1"/>
</dbReference>
<feature type="domain" description="CBS" evidence="11">
    <location>
        <begin position="282"/>
        <end position="341"/>
    </location>
</feature>
<reference evidence="13 14" key="1">
    <citation type="submission" date="2019-03" db="EMBL/GenBank/DDBJ databases">
        <title>Genomic Encyclopedia of Type Strains, Phase IV (KMG-IV): sequencing the most valuable type-strain genomes for metagenomic binning, comparative biology and taxonomic classification.</title>
        <authorList>
            <person name="Goeker M."/>
        </authorList>
    </citation>
    <scope>NUCLEOTIDE SEQUENCE [LARGE SCALE GENOMIC DNA]</scope>
    <source>
        <strain evidence="13 14">DSM 18555</strain>
    </source>
</reference>
<dbReference type="InterPro" id="IPR044751">
    <property type="entry name" value="Ion_transp-like_CBS"/>
</dbReference>
<evidence type="ECO:0000256" key="8">
    <source>
        <dbReference type="PROSITE-ProRule" id="PRU00703"/>
    </source>
</evidence>
<keyword evidence="6 8" id="KW-0129">CBS domain</keyword>
<sequence length="443" mass="48566">MDILIILGLILINGVFAMSEIAIVTSKRIRLQKLSENGSRGAKAALDLSDSPSRFLSTIQVGITLIGIFNGAFGEASLVERLEPEVAMIPILAVYAREIALGIVVVGITFGSLILGELVPKRIAMQYPEAVASIVAAPMLFLSKMMGPFVKVLTGTTEFILRILGMHHKKDDAVTEEEIAGMIREGTDAGLFEKTEHDIVSRALRLDDQRVAALMTPRLDVHFIDLEDSIEINLTKIADSSYTRFPVCKGDISHVIGIVHAGNLFDQAIRGKAVTAVDIEAATRPPLFVPETISAMQLLETLKKNRAELALVIDEYGEIEGIVTLSDVLGALVGDVSVIDEHHEDDGVRRDDGSWLIDGGVTFDRFRELLQTEVRFPEEASGTYHTLAGFVMTFLGHIPQMSDAFEWEGYRIEVVDMDRNRIDRLLITELDPPADEAVSDAES</sequence>
<feature type="domain" description="CNNM transmembrane" evidence="12">
    <location>
        <begin position="1"/>
        <end position="196"/>
    </location>
</feature>
<evidence type="ECO:0000256" key="4">
    <source>
        <dbReference type="ARBA" id="ARBA00022737"/>
    </source>
</evidence>
<dbReference type="InterPro" id="IPR036318">
    <property type="entry name" value="FAD-bd_PCMH-like_sf"/>
</dbReference>
<dbReference type="Pfam" id="PF00571">
    <property type="entry name" value="CBS"/>
    <property type="match status" value="1"/>
</dbReference>
<evidence type="ECO:0000256" key="9">
    <source>
        <dbReference type="PROSITE-ProRule" id="PRU01193"/>
    </source>
</evidence>
<dbReference type="PANTHER" id="PTHR43099:SF5">
    <property type="entry name" value="HLYC_CORC FAMILY TRANSPORTER"/>
    <property type="match status" value="1"/>
</dbReference>
<keyword evidence="2" id="KW-1003">Cell membrane</keyword>
<dbReference type="CDD" id="cd04590">
    <property type="entry name" value="CBS_pair_CorC_HlyC_assoc"/>
    <property type="match status" value="1"/>
</dbReference>
<dbReference type="GO" id="GO:0005886">
    <property type="term" value="C:plasma membrane"/>
    <property type="evidence" value="ECO:0007669"/>
    <property type="project" value="UniProtKB-SubCell"/>
</dbReference>
<comment type="subcellular location">
    <subcellularLocation>
        <location evidence="1">Cell membrane</location>
        <topology evidence="1">Multi-pass membrane protein</topology>
    </subcellularLocation>
</comment>
<dbReference type="Proteomes" id="UP000294737">
    <property type="component" value="Unassembled WGS sequence"/>
</dbReference>
<dbReference type="PROSITE" id="PS51371">
    <property type="entry name" value="CBS"/>
    <property type="match status" value="2"/>
</dbReference>
<evidence type="ECO:0000259" key="11">
    <source>
        <dbReference type="PROSITE" id="PS51371"/>
    </source>
</evidence>
<dbReference type="InterPro" id="IPR046342">
    <property type="entry name" value="CBS_dom_sf"/>
</dbReference>
<dbReference type="InterPro" id="IPR000644">
    <property type="entry name" value="CBS_dom"/>
</dbReference>
<dbReference type="InterPro" id="IPR005170">
    <property type="entry name" value="Transptr-assoc_dom"/>
</dbReference>
<feature type="transmembrane region" description="Helical" evidence="10">
    <location>
        <begin position="6"/>
        <end position="25"/>
    </location>
</feature>
<evidence type="ECO:0000256" key="10">
    <source>
        <dbReference type="SAM" id="Phobius"/>
    </source>
</evidence>
<comment type="caution">
    <text evidence="13">The sequence shown here is derived from an EMBL/GenBank/DDBJ whole genome shotgun (WGS) entry which is preliminary data.</text>
</comment>
<dbReference type="InterPro" id="IPR051676">
    <property type="entry name" value="UPF0053_domain"/>
</dbReference>
<name>A0A4R6GG85_9BURK</name>
<evidence type="ECO:0000256" key="6">
    <source>
        <dbReference type="ARBA" id="ARBA00023122"/>
    </source>
</evidence>
<organism evidence="13 14">
    <name type="scientific">Herminiimonas fonticola</name>
    <dbReference type="NCBI Taxonomy" id="303380"/>
    <lineage>
        <taxon>Bacteria</taxon>
        <taxon>Pseudomonadati</taxon>
        <taxon>Pseudomonadota</taxon>
        <taxon>Betaproteobacteria</taxon>
        <taxon>Burkholderiales</taxon>
        <taxon>Oxalobacteraceae</taxon>
        <taxon>Herminiimonas</taxon>
    </lineage>
</organism>
<protein>
    <submittedName>
        <fullName evidence="13">Putative hemolysin</fullName>
    </submittedName>
</protein>
<keyword evidence="3 9" id="KW-0812">Transmembrane</keyword>
<dbReference type="InterPro" id="IPR016169">
    <property type="entry name" value="FAD-bd_PCMH_sub2"/>
</dbReference>
<dbReference type="Pfam" id="PF01595">
    <property type="entry name" value="CNNM"/>
    <property type="match status" value="1"/>
</dbReference>
<dbReference type="SUPFAM" id="SSF54631">
    <property type="entry name" value="CBS-domain pair"/>
    <property type="match status" value="1"/>
</dbReference>
<evidence type="ECO:0000256" key="7">
    <source>
        <dbReference type="ARBA" id="ARBA00023136"/>
    </source>
</evidence>
<dbReference type="RefSeq" id="WP_112990581.1">
    <property type="nucleotide sequence ID" value="NZ_PTLZ01000001.1"/>
</dbReference>
<evidence type="ECO:0000256" key="3">
    <source>
        <dbReference type="ARBA" id="ARBA00022692"/>
    </source>
</evidence>
<evidence type="ECO:0000313" key="14">
    <source>
        <dbReference type="Proteomes" id="UP000294737"/>
    </source>
</evidence>
<dbReference type="OrthoDB" id="9805314at2"/>
<feature type="transmembrane region" description="Helical" evidence="10">
    <location>
        <begin position="99"/>
        <end position="119"/>
    </location>
</feature>
<evidence type="ECO:0000256" key="2">
    <source>
        <dbReference type="ARBA" id="ARBA00022475"/>
    </source>
</evidence>
<dbReference type="SUPFAM" id="SSF56176">
    <property type="entry name" value="FAD-binding/transporter-associated domain-like"/>
    <property type="match status" value="1"/>
</dbReference>
<keyword evidence="5 9" id="KW-1133">Transmembrane helix</keyword>
<dbReference type="PANTHER" id="PTHR43099">
    <property type="entry name" value="UPF0053 PROTEIN YRKA"/>
    <property type="match status" value="1"/>
</dbReference>
<dbReference type="Gene3D" id="3.10.580.10">
    <property type="entry name" value="CBS-domain"/>
    <property type="match status" value="1"/>
</dbReference>
<evidence type="ECO:0000256" key="1">
    <source>
        <dbReference type="ARBA" id="ARBA00004651"/>
    </source>
</evidence>
<dbReference type="EMBL" id="SNWF01000004">
    <property type="protein sequence ID" value="TDN93896.1"/>
    <property type="molecule type" value="Genomic_DNA"/>
</dbReference>
<dbReference type="Gene3D" id="3.30.465.10">
    <property type="match status" value="1"/>
</dbReference>
<dbReference type="PROSITE" id="PS51846">
    <property type="entry name" value="CNNM"/>
    <property type="match status" value="1"/>
</dbReference>
<keyword evidence="7 9" id="KW-0472">Membrane</keyword>
<accession>A0A4R6GG85</accession>
<feature type="domain" description="CBS" evidence="11">
    <location>
        <begin position="215"/>
        <end position="274"/>
    </location>
</feature>
<keyword evidence="4" id="KW-0677">Repeat</keyword>
<dbReference type="AlphaFoldDB" id="A0A4R6GG85"/>
<evidence type="ECO:0000256" key="5">
    <source>
        <dbReference type="ARBA" id="ARBA00022989"/>
    </source>
</evidence>
<keyword evidence="14" id="KW-1185">Reference proteome</keyword>
<dbReference type="Pfam" id="PF03471">
    <property type="entry name" value="CorC_HlyC"/>
    <property type="match status" value="1"/>
</dbReference>
<dbReference type="InterPro" id="IPR002550">
    <property type="entry name" value="CNNM"/>
</dbReference>
<evidence type="ECO:0000259" key="12">
    <source>
        <dbReference type="PROSITE" id="PS51846"/>
    </source>
</evidence>
<gene>
    <name evidence="13" type="ORF">EV677_0431</name>
</gene>
<proteinExistence type="predicted"/>